<dbReference type="Proteomes" id="UP001430953">
    <property type="component" value="Unassembled WGS sequence"/>
</dbReference>
<reference evidence="1 2" key="1">
    <citation type="submission" date="2023-03" db="EMBL/GenBank/DDBJ databases">
        <title>High recombination rates correlate with genetic variation in Cardiocondyla obscurior ants.</title>
        <authorList>
            <person name="Errbii M."/>
        </authorList>
    </citation>
    <scope>NUCLEOTIDE SEQUENCE [LARGE SCALE GENOMIC DNA]</scope>
    <source>
        <strain evidence="1">Alpha-2009</strain>
        <tissue evidence="1">Whole body</tissue>
    </source>
</reference>
<dbReference type="AlphaFoldDB" id="A0AAW2EMI7"/>
<accession>A0AAW2EMI7</accession>
<evidence type="ECO:0000313" key="1">
    <source>
        <dbReference type="EMBL" id="KAL0103589.1"/>
    </source>
</evidence>
<organism evidence="1 2">
    <name type="scientific">Cardiocondyla obscurior</name>
    <dbReference type="NCBI Taxonomy" id="286306"/>
    <lineage>
        <taxon>Eukaryota</taxon>
        <taxon>Metazoa</taxon>
        <taxon>Ecdysozoa</taxon>
        <taxon>Arthropoda</taxon>
        <taxon>Hexapoda</taxon>
        <taxon>Insecta</taxon>
        <taxon>Pterygota</taxon>
        <taxon>Neoptera</taxon>
        <taxon>Endopterygota</taxon>
        <taxon>Hymenoptera</taxon>
        <taxon>Apocrita</taxon>
        <taxon>Aculeata</taxon>
        <taxon>Formicoidea</taxon>
        <taxon>Formicidae</taxon>
        <taxon>Myrmicinae</taxon>
        <taxon>Cardiocondyla</taxon>
    </lineage>
</organism>
<name>A0AAW2EMI7_9HYME</name>
<keyword evidence="2" id="KW-1185">Reference proteome</keyword>
<sequence>MIKTIKRSSTIAGGRCTLSRDAKSGVIKWPLAADIKQDDRRVSLRRRCPPLCRRRCVRRDSADSTTARVSIPSFPEVAGGPRLPREVAWVRGIRETK</sequence>
<evidence type="ECO:0000313" key="2">
    <source>
        <dbReference type="Proteomes" id="UP001430953"/>
    </source>
</evidence>
<proteinExistence type="predicted"/>
<protein>
    <submittedName>
        <fullName evidence="1">Uncharacterized protein</fullName>
    </submittedName>
</protein>
<gene>
    <name evidence="1" type="ORF">PUN28_017693</name>
</gene>
<comment type="caution">
    <text evidence="1">The sequence shown here is derived from an EMBL/GenBank/DDBJ whole genome shotgun (WGS) entry which is preliminary data.</text>
</comment>
<dbReference type="EMBL" id="JADYXP020000021">
    <property type="protein sequence ID" value="KAL0103589.1"/>
    <property type="molecule type" value="Genomic_DNA"/>
</dbReference>